<feature type="region of interest" description="Disordered" evidence="1">
    <location>
        <begin position="58"/>
        <end position="99"/>
    </location>
</feature>
<evidence type="ECO:0000256" key="1">
    <source>
        <dbReference type="SAM" id="MobiDB-lite"/>
    </source>
</evidence>
<reference evidence="2 3" key="1">
    <citation type="submission" date="2019-07" db="EMBL/GenBank/DDBJ databases">
        <title>Finished genome of Venturia effusa.</title>
        <authorList>
            <person name="Young C.A."/>
            <person name="Cox M.P."/>
            <person name="Ganley A.R.D."/>
            <person name="David W.J."/>
        </authorList>
    </citation>
    <scope>NUCLEOTIDE SEQUENCE [LARGE SCALE GENOMIC DNA]</scope>
    <source>
        <strain evidence="3">albino</strain>
    </source>
</reference>
<dbReference type="InterPro" id="IPR013726">
    <property type="entry name" value="Mitofissin"/>
</dbReference>
<sequence length="285" mass="31593">MVLGRLTHYAVDAVLLSAFLAGVKRSTGLTQFFMSSGAHDVDTHMDHQMQRLCVSKHSLRHDNPTPSDMAPKQSNDLEVDDTANVGSSPPSESLTPDEMSFNHLFDPTHGYPGDAYTHEDPDLDDAANEASDLLYDDGTLPITSIVTGPATTGYTTIESKFEDEDGAITIKTVTCTNPYMLCPCYHDHIAVVTPARLKKERSFRTLLMQERRGSSTVRFRTQIECRQERRSLEFECRLAWGYSIGDDENDEAISDNDGERGTGVVEIGDQLLRSSKIVRVNQEGS</sequence>
<dbReference type="AlphaFoldDB" id="A0A517KZ23"/>
<evidence type="ECO:0000313" key="2">
    <source>
        <dbReference type="EMBL" id="QDS68633.1"/>
    </source>
</evidence>
<name>A0A517KZ23_9PEZI</name>
<dbReference type="EMBL" id="CP042186">
    <property type="protein sequence ID" value="QDS68633.1"/>
    <property type="molecule type" value="Genomic_DNA"/>
</dbReference>
<accession>A0A517KZ23</accession>
<dbReference type="Proteomes" id="UP000316270">
    <property type="component" value="Chromosome 2"/>
</dbReference>
<evidence type="ECO:0008006" key="4">
    <source>
        <dbReference type="Google" id="ProtNLM"/>
    </source>
</evidence>
<protein>
    <recommendedName>
        <fullName evidence="4">DUF1748-domain-containing protein</fullName>
    </recommendedName>
</protein>
<gene>
    <name evidence="2" type="ORF">FKW77_001585</name>
</gene>
<dbReference type="Pfam" id="PF08520">
    <property type="entry name" value="Mitofissin"/>
    <property type="match status" value="1"/>
</dbReference>
<proteinExistence type="predicted"/>
<evidence type="ECO:0000313" key="3">
    <source>
        <dbReference type="Proteomes" id="UP000316270"/>
    </source>
</evidence>
<keyword evidence="3" id="KW-1185">Reference proteome</keyword>
<dbReference type="OrthoDB" id="3934927at2759"/>
<dbReference type="STRING" id="50376.A0A517KZ23"/>
<feature type="compositionally biased region" description="Polar residues" evidence="1">
    <location>
        <begin position="84"/>
        <end position="94"/>
    </location>
</feature>
<organism evidence="2 3">
    <name type="scientific">Venturia effusa</name>
    <dbReference type="NCBI Taxonomy" id="50376"/>
    <lineage>
        <taxon>Eukaryota</taxon>
        <taxon>Fungi</taxon>
        <taxon>Dikarya</taxon>
        <taxon>Ascomycota</taxon>
        <taxon>Pezizomycotina</taxon>
        <taxon>Dothideomycetes</taxon>
        <taxon>Pleosporomycetidae</taxon>
        <taxon>Venturiales</taxon>
        <taxon>Venturiaceae</taxon>
        <taxon>Venturia</taxon>
    </lineage>
</organism>